<protein>
    <submittedName>
        <fullName evidence="1">Uncharacterized protein</fullName>
    </submittedName>
</protein>
<name>A0A655E1A7_MYCTX</name>
<gene>
    <name evidence="1" type="ORF">ERS007661_01425</name>
</gene>
<dbReference type="Proteomes" id="UP000039217">
    <property type="component" value="Unassembled WGS sequence"/>
</dbReference>
<evidence type="ECO:0000313" key="1">
    <source>
        <dbReference type="EMBL" id="CNU95933.1"/>
    </source>
</evidence>
<evidence type="ECO:0000313" key="2">
    <source>
        <dbReference type="Proteomes" id="UP000039217"/>
    </source>
</evidence>
<dbReference type="AlphaFoldDB" id="A0A655E1A7"/>
<proteinExistence type="predicted"/>
<sequence>MHVVGHVVRVRHDRVEFQIVAGDFGFQPGVDDRRFVEAVGRQKRQKVPHVLVCGGLGLHHLMDVAVARLVVGAPQLVEADVLTGDVLDDVGAGDEHVTLVAHRHHQIGLDRRIHRSPSAFAQNDGDLRHQPTEQFVAAPQLGVPGQRGDGVLDAGAAGVVDADDRAADHRAPLHQPGHLAAKHLPDGAAEHGLVVREHADRPAVDEAMSGDHAVPVERVGVTGGAAQRSDLHEATRIDQLVDAGAGTRDALLVALGGGLLTAGFLGQLQAFAQLRQLLGGGVQNRLGDGHCLPTSLVRSASICPNARLMCSPTLAMIGSSMA</sequence>
<dbReference type="EMBL" id="CQQC01000392">
    <property type="protein sequence ID" value="CNU95933.1"/>
    <property type="molecule type" value="Genomic_DNA"/>
</dbReference>
<accession>A0A655E1A7</accession>
<dbReference type="AntiFam" id="ANF00078">
    <property type="entry name" value="Shadow ORF (opposite pccB)"/>
</dbReference>
<reference evidence="1 2" key="1">
    <citation type="submission" date="2015-03" db="EMBL/GenBank/DDBJ databases">
        <authorList>
            <consortium name="Pathogen Informatics"/>
        </authorList>
    </citation>
    <scope>NUCLEOTIDE SEQUENCE [LARGE SCALE GENOMIC DNA]</scope>
    <source>
        <strain evidence="1 2">D00501624</strain>
    </source>
</reference>
<organism evidence="1 2">
    <name type="scientific">Mycobacterium tuberculosis</name>
    <dbReference type="NCBI Taxonomy" id="1773"/>
    <lineage>
        <taxon>Bacteria</taxon>
        <taxon>Bacillati</taxon>
        <taxon>Actinomycetota</taxon>
        <taxon>Actinomycetes</taxon>
        <taxon>Mycobacteriales</taxon>
        <taxon>Mycobacteriaceae</taxon>
        <taxon>Mycobacterium</taxon>
        <taxon>Mycobacterium tuberculosis complex</taxon>
    </lineage>
</organism>